<dbReference type="SMART" id="SM00575">
    <property type="entry name" value="ZnF_PMZ"/>
    <property type="match status" value="1"/>
</dbReference>
<accession>A0A834TT40</accession>
<comment type="caution">
    <text evidence="7">The sequence shown here is derived from an EMBL/GenBank/DDBJ whole genome shotgun (WGS) entry which is preliminary data.</text>
</comment>
<dbReference type="Pfam" id="PF03108">
    <property type="entry name" value="DBD_Tnp_Mut"/>
    <property type="match status" value="1"/>
</dbReference>
<evidence type="ECO:0000256" key="4">
    <source>
        <dbReference type="PROSITE-ProRule" id="PRU00325"/>
    </source>
</evidence>
<evidence type="ECO:0000313" key="8">
    <source>
        <dbReference type="Proteomes" id="UP000634136"/>
    </source>
</evidence>
<dbReference type="Pfam" id="PF04434">
    <property type="entry name" value="SWIM"/>
    <property type="match status" value="1"/>
</dbReference>
<dbReference type="EMBL" id="JAAIUW010000006">
    <property type="protein sequence ID" value="KAF7827633.1"/>
    <property type="molecule type" value="Genomic_DNA"/>
</dbReference>
<dbReference type="GO" id="GO:0008270">
    <property type="term" value="F:zinc ion binding"/>
    <property type="evidence" value="ECO:0007669"/>
    <property type="project" value="UniProtKB-KW"/>
</dbReference>
<name>A0A834TT40_9FABA</name>
<dbReference type="PROSITE" id="PS50966">
    <property type="entry name" value="ZF_SWIM"/>
    <property type="match status" value="1"/>
</dbReference>
<proteinExistence type="predicted"/>
<protein>
    <recommendedName>
        <fullName evidence="6">SWIM-type domain-containing protein</fullName>
    </recommendedName>
</protein>
<evidence type="ECO:0000313" key="7">
    <source>
        <dbReference type="EMBL" id="KAF7827633.1"/>
    </source>
</evidence>
<feature type="compositionally biased region" description="Acidic residues" evidence="5">
    <location>
        <begin position="98"/>
        <end position="108"/>
    </location>
</feature>
<keyword evidence="8" id="KW-1185">Reference proteome</keyword>
<dbReference type="Pfam" id="PF10551">
    <property type="entry name" value="MULE"/>
    <property type="match status" value="1"/>
</dbReference>
<keyword evidence="2 4" id="KW-0863">Zinc-finger</keyword>
<keyword evidence="1" id="KW-0479">Metal-binding</keyword>
<dbReference type="InterPro" id="IPR018289">
    <property type="entry name" value="MULE_transposase_dom"/>
</dbReference>
<dbReference type="AlphaFoldDB" id="A0A834TT40"/>
<evidence type="ECO:0000259" key="6">
    <source>
        <dbReference type="PROSITE" id="PS50966"/>
    </source>
</evidence>
<evidence type="ECO:0000256" key="2">
    <source>
        <dbReference type="ARBA" id="ARBA00022771"/>
    </source>
</evidence>
<gene>
    <name evidence="7" type="ORF">G2W53_018797</name>
</gene>
<feature type="domain" description="SWIM-type" evidence="6">
    <location>
        <begin position="568"/>
        <end position="600"/>
    </location>
</feature>
<feature type="compositionally biased region" description="Polar residues" evidence="5">
    <location>
        <begin position="67"/>
        <end position="97"/>
    </location>
</feature>
<dbReference type="InterPro" id="IPR007527">
    <property type="entry name" value="Znf_SWIM"/>
</dbReference>
<evidence type="ECO:0000256" key="3">
    <source>
        <dbReference type="ARBA" id="ARBA00022833"/>
    </source>
</evidence>
<evidence type="ECO:0000256" key="1">
    <source>
        <dbReference type="ARBA" id="ARBA00022723"/>
    </source>
</evidence>
<keyword evidence="3" id="KW-0862">Zinc</keyword>
<dbReference type="InterPro" id="IPR006564">
    <property type="entry name" value="Znf_PMZ"/>
</dbReference>
<dbReference type="InterPro" id="IPR004332">
    <property type="entry name" value="Transposase_MuDR"/>
</dbReference>
<sequence length="687" mass="77740">MEVYAKIDTVECNLEEEDQGRLNCGPSTFVSPNPANSKVLLANETPASSVPKEVCVSEQEPGVASSPCRQYTTDLNSTAEPSSSNTPTDLSSQSPTDISDDVVEEEESFQTRSGNEASDSDTVSIINGFVKRIGKGGVTEPITEAPSSYYAPSSSFLSHINLEAMSSNEIPGLFKPGSWNENEELYPGLLFPTRESLGKAVKMYSITRKQTFMVFKSSSKYLDVRCHNYGKSCSWRVRACKKNKLKMWEITKYEGPHTCVSVGSQDHMKLDSDIIASNIANIVNEKPDVSIPQIIQMMKDRFSYTVSYKKAWNAKQKAIAKEYDDWQGSYSQLPRWMAAVQFYLPGTVVEFVNKEYEKDGNRDSEKEFFHRVFWAFKPCIDAFHHSKPVVQIDALPLYGKYRGTLFIGSSQDGDQSIVPIVFAIVEGETVEAWSWFLELLNQYVVKDRQGVCLISDRHPAILESIRNNLQWQPPHAYHVFCIRHLASNFHKMFKNVGLKSLFISVDRAKQVSSQIEDGKMFSETVNEALSKNRERASSSIVRMFDMDATQFEVEEPFDPQGHQFGRICRVNLRDKQCDCGEFQAHKYPCSHVIAACEYVSHDYLVYVDPVYRLETILNVYRSKFHPIGGEHHWPTVTGPTLVPNPSVLRLKGRPRSTFRDIENDKKKSRKINFCSKCSGTGHNSKNC</sequence>
<organism evidence="7 8">
    <name type="scientific">Senna tora</name>
    <dbReference type="NCBI Taxonomy" id="362788"/>
    <lineage>
        <taxon>Eukaryota</taxon>
        <taxon>Viridiplantae</taxon>
        <taxon>Streptophyta</taxon>
        <taxon>Embryophyta</taxon>
        <taxon>Tracheophyta</taxon>
        <taxon>Spermatophyta</taxon>
        <taxon>Magnoliopsida</taxon>
        <taxon>eudicotyledons</taxon>
        <taxon>Gunneridae</taxon>
        <taxon>Pentapetalae</taxon>
        <taxon>rosids</taxon>
        <taxon>fabids</taxon>
        <taxon>Fabales</taxon>
        <taxon>Fabaceae</taxon>
        <taxon>Caesalpinioideae</taxon>
        <taxon>Cassia clade</taxon>
        <taxon>Senna</taxon>
    </lineage>
</organism>
<dbReference type="OrthoDB" id="1372737at2759"/>
<feature type="compositionally biased region" description="Polar residues" evidence="5">
    <location>
        <begin position="110"/>
        <end position="120"/>
    </location>
</feature>
<dbReference type="Proteomes" id="UP000634136">
    <property type="component" value="Unassembled WGS sequence"/>
</dbReference>
<dbReference type="PANTHER" id="PTHR31973">
    <property type="entry name" value="POLYPROTEIN, PUTATIVE-RELATED"/>
    <property type="match status" value="1"/>
</dbReference>
<feature type="region of interest" description="Disordered" evidence="5">
    <location>
        <begin position="47"/>
        <end position="120"/>
    </location>
</feature>
<reference evidence="7" key="1">
    <citation type="submission" date="2020-09" db="EMBL/GenBank/DDBJ databases">
        <title>Genome-Enabled Discovery of Anthraquinone Biosynthesis in Senna tora.</title>
        <authorList>
            <person name="Kang S.-H."/>
            <person name="Pandey R.P."/>
            <person name="Lee C.-M."/>
            <person name="Sim J.-S."/>
            <person name="Jeong J.-T."/>
            <person name="Choi B.-S."/>
            <person name="Jung M."/>
            <person name="Ginzburg D."/>
            <person name="Zhao K."/>
            <person name="Won S.Y."/>
            <person name="Oh T.-J."/>
            <person name="Yu Y."/>
            <person name="Kim N.-H."/>
            <person name="Lee O.R."/>
            <person name="Lee T.-H."/>
            <person name="Bashyal P."/>
            <person name="Kim T.-S."/>
            <person name="Lee W.-H."/>
            <person name="Kawkins C."/>
            <person name="Kim C.-K."/>
            <person name="Kim J.S."/>
            <person name="Ahn B.O."/>
            <person name="Rhee S.Y."/>
            <person name="Sohng J.K."/>
        </authorList>
    </citation>
    <scope>NUCLEOTIDE SEQUENCE</scope>
    <source>
        <tissue evidence="7">Leaf</tissue>
    </source>
</reference>
<dbReference type="PANTHER" id="PTHR31973:SF195">
    <property type="entry name" value="MUDR FAMILY TRANSPOSASE"/>
    <property type="match status" value="1"/>
</dbReference>
<evidence type="ECO:0000256" key="5">
    <source>
        <dbReference type="SAM" id="MobiDB-lite"/>
    </source>
</evidence>